<dbReference type="Pfam" id="PF00702">
    <property type="entry name" value="Hydrolase"/>
    <property type="match status" value="1"/>
</dbReference>
<dbReference type="NCBIfam" id="TIGR01549">
    <property type="entry name" value="HAD-SF-IA-v1"/>
    <property type="match status" value="1"/>
</dbReference>
<reference evidence="1" key="1">
    <citation type="submission" date="2023-06" db="EMBL/GenBank/DDBJ databases">
        <title>Cytophagales bacterium Strain LB-30, isolated from soil.</title>
        <authorList>
            <person name="Liu B."/>
        </authorList>
    </citation>
    <scope>NUCLEOTIDE SEQUENCE</scope>
    <source>
        <strain evidence="1">LB-30</strain>
    </source>
</reference>
<organism evidence="1 2">
    <name type="scientific">Shiella aurantiaca</name>
    <dbReference type="NCBI Taxonomy" id="3058365"/>
    <lineage>
        <taxon>Bacteria</taxon>
        <taxon>Pseudomonadati</taxon>
        <taxon>Bacteroidota</taxon>
        <taxon>Cytophagia</taxon>
        <taxon>Cytophagales</taxon>
        <taxon>Shiellaceae</taxon>
        <taxon>Shiella</taxon>
    </lineage>
</organism>
<dbReference type="SFLD" id="SFLDG01129">
    <property type="entry name" value="C1.5:_HAD__Beta-PGM__Phosphata"/>
    <property type="match status" value="1"/>
</dbReference>
<accession>A0ABT8F4P6</accession>
<dbReference type="NCBIfam" id="TIGR01509">
    <property type="entry name" value="HAD-SF-IA-v3"/>
    <property type="match status" value="1"/>
</dbReference>
<dbReference type="CDD" id="cd02603">
    <property type="entry name" value="HAD_sEH-N_like"/>
    <property type="match status" value="1"/>
</dbReference>
<sequence length="205" mass="23383">MQLKNITHLLFDLGGVIINIDPSRTLSGLSGGGTRVISFSDMAHPVHLQYEKGLISSQEFLAQVAELCALSPDEVEIHWHSLLLDIPSERVLLLQRLRQNFPLFLLSNTNALHIPEVEQILLRDTGIERLADVFDKLYLSYEMGKRKPDAEYFQQVLEENQLNPSQCLFIDDSIANIEGAKALGIQTLWIDSPHRLMDFFYEHKK</sequence>
<dbReference type="RefSeq" id="WP_320003745.1">
    <property type="nucleotide sequence ID" value="NZ_JAUHJS010000003.1"/>
</dbReference>
<dbReference type="SFLD" id="SFLDS00003">
    <property type="entry name" value="Haloacid_Dehalogenase"/>
    <property type="match status" value="1"/>
</dbReference>
<dbReference type="Gene3D" id="1.10.150.240">
    <property type="entry name" value="Putative phosphatase, domain 2"/>
    <property type="match status" value="1"/>
</dbReference>
<dbReference type="InterPro" id="IPR023214">
    <property type="entry name" value="HAD_sf"/>
</dbReference>
<dbReference type="InterPro" id="IPR036412">
    <property type="entry name" value="HAD-like_sf"/>
</dbReference>
<dbReference type="SUPFAM" id="SSF56784">
    <property type="entry name" value="HAD-like"/>
    <property type="match status" value="1"/>
</dbReference>
<name>A0ABT8F4P6_9BACT</name>
<gene>
    <name evidence="1" type="ORF">QWY31_06890</name>
</gene>
<dbReference type="Gene3D" id="3.40.50.1000">
    <property type="entry name" value="HAD superfamily/HAD-like"/>
    <property type="match status" value="1"/>
</dbReference>
<dbReference type="InterPro" id="IPR006439">
    <property type="entry name" value="HAD-SF_hydro_IA"/>
</dbReference>
<keyword evidence="2" id="KW-1185">Reference proteome</keyword>
<proteinExistence type="predicted"/>
<dbReference type="PANTHER" id="PTHR43611:SF3">
    <property type="entry name" value="FLAVIN MONONUCLEOTIDE HYDROLASE 1, CHLOROPLATIC"/>
    <property type="match status" value="1"/>
</dbReference>
<dbReference type="EMBL" id="JAUHJS010000003">
    <property type="protein sequence ID" value="MDN4165219.1"/>
    <property type="molecule type" value="Genomic_DNA"/>
</dbReference>
<comment type="caution">
    <text evidence="1">The sequence shown here is derived from an EMBL/GenBank/DDBJ whole genome shotgun (WGS) entry which is preliminary data.</text>
</comment>
<dbReference type="PRINTS" id="PR00413">
    <property type="entry name" value="HADHALOGNASE"/>
</dbReference>
<evidence type="ECO:0000313" key="1">
    <source>
        <dbReference type="EMBL" id="MDN4165219.1"/>
    </source>
</evidence>
<evidence type="ECO:0000313" key="2">
    <source>
        <dbReference type="Proteomes" id="UP001168552"/>
    </source>
</evidence>
<dbReference type="PANTHER" id="PTHR43611">
    <property type="entry name" value="ALPHA-D-GLUCOSE 1-PHOSPHATE PHOSPHATASE"/>
    <property type="match status" value="1"/>
</dbReference>
<protein>
    <submittedName>
        <fullName evidence="1">HAD family phosphatase</fullName>
    </submittedName>
</protein>
<dbReference type="Proteomes" id="UP001168552">
    <property type="component" value="Unassembled WGS sequence"/>
</dbReference>
<dbReference type="InterPro" id="IPR023198">
    <property type="entry name" value="PGP-like_dom2"/>
</dbReference>